<sequence>MNTPDFDSMSREELRQYMLDNRDDKTAFEFYLDKFRNPNSPIYPAPQSLEDMSYLQKIFRQHIADK</sequence>
<evidence type="ECO:0000313" key="1">
    <source>
        <dbReference type="EMBL" id="MBE9212152.1"/>
    </source>
</evidence>
<evidence type="ECO:0000313" key="2">
    <source>
        <dbReference type="Proteomes" id="UP000620559"/>
    </source>
</evidence>
<name>A0A8J7JZM9_9CYAN</name>
<dbReference type="Proteomes" id="UP000620559">
    <property type="component" value="Unassembled WGS sequence"/>
</dbReference>
<keyword evidence="2" id="KW-1185">Reference proteome</keyword>
<dbReference type="EMBL" id="JADEWL010000011">
    <property type="protein sequence ID" value="MBE9212152.1"/>
    <property type="molecule type" value="Genomic_DNA"/>
</dbReference>
<gene>
    <name evidence="1" type="ORF">IQ247_05395</name>
</gene>
<proteinExistence type="predicted"/>
<comment type="caution">
    <text evidence="1">The sequence shown here is derived from an EMBL/GenBank/DDBJ whole genome shotgun (WGS) entry which is preliminary data.</text>
</comment>
<dbReference type="InterPro" id="IPR054053">
    <property type="entry name" value="DUF6887"/>
</dbReference>
<organism evidence="1 2">
    <name type="scientific">Plectonema cf. radiosum LEGE 06105</name>
    <dbReference type="NCBI Taxonomy" id="945769"/>
    <lineage>
        <taxon>Bacteria</taxon>
        <taxon>Bacillati</taxon>
        <taxon>Cyanobacteriota</taxon>
        <taxon>Cyanophyceae</taxon>
        <taxon>Oscillatoriophycideae</taxon>
        <taxon>Oscillatoriales</taxon>
        <taxon>Microcoleaceae</taxon>
        <taxon>Plectonema</taxon>
    </lineage>
</organism>
<accession>A0A8J7JZM9</accession>
<reference evidence="1" key="1">
    <citation type="submission" date="2020-10" db="EMBL/GenBank/DDBJ databases">
        <authorList>
            <person name="Castelo-Branco R."/>
            <person name="Eusebio N."/>
            <person name="Adriana R."/>
            <person name="Vieira A."/>
            <person name="Brugerolle De Fraissinette N."/>
            <person name="Rezende De Castro R."/>
            <person name="Schneider M.P."/>
            <person name="Vasconcelos V."/>
            <person name="Leao P.N."/>
        </authorList>
    </citation>
    <scope>NUCLEOTIDE SEQUENCE</scope>
    <source>
        <strain evidence="1">LEGE 06105</strain>
    </source>
</reference>
<protein>
    <submittedName>
        <fullName evidence="1">Uncharacterized protein</fullName>
    </submittedName>
</protein>
<dbReference type="RefSeq" id="WP_193917816.1">
    <property type="nucleotide sequence ID" value="NZ_JADEWL010000011.1"/>
</dbReference>
<dbReference type="AlphaFoldDB" id="A0A8J7JZM9"/>
<dbReference type="Pfam" id="PF21826">
    <property type="entry name" value="DUF6887"/>
    <property type="match status" value="1"/>
</dbReference>